<dbReference type="Proteomes" id="UP000276133">
    <property type="component" value="Unassembled WGS sequence"/>
</dbReference>
<evidence type="ECO:0000313" key="1">
    <source>
        <dbReference type="EMBL" id="RNA35830.1"/>
    </source>
</evidence>
<keyword evidence="2" id="KW-1185">Reference proteome</keyword>
<gene>
    <name evidence="1" type="ORF">BpHYR1_022670</name>
</gene>
<protein>
    <submittedName>
        <fullName evidence="1">Uncharacterized protein</fullName>
    </submittedName>
</protein>
<dbReference type="AlphaFoldDB" id="A0A3M7SJM3"/>
<name>A0A3M7SJM3_BRAPC</name>
<organism evidence="1 2">
    <name type="scientific">Brachionus plicatilis</name>
    <name type="common">Marine rotifer</name>
    <name type="synonym">Brachionus muelleri</name>
    <dbReference type="NCBI Taxonomy" id="10195"/>
    <lineage>
        <taxon>Eukaryota</taxon>
        <taxon>Metazoa</taxon>
        <taxon>Spiralia</taxon>
        <taxon>Gnathifera</taxon>
        <taxon>Rotifera</taxon>
        <taxon>Eurotatoria</taxon>
        <taxon>Monogononta</taxon>
        <taxon>Pseudotrocha</taxon>
        <taxon>Ploima</taxon>
        <taxon>Brachionidae</taxon>
        <taxon>Brachionus</taxon>
    </lineage>
</organism>
<sequence>MLTSKVNSDSFKLNYGDYPEFPIRNTFKGISDKEVPHEYRNFAFKKKNPLYFTVFCLNILFNDIVLKNKIYYCLHYFATCITKFGTIHELFGCWQQNN</sequence>
<evidence type="ECO:0000313" key="2">
    <source>
        <dbReference type="Proteomes" id="UP000276133"/>
    </source>
</evidence>
<comment type="caution">
    <text evidence="1">The sequence shown here is derived from an EMBL/GenBank/DDBJ whole genome shotgun (WGS) entry which is preliminary data.</text>
</comment>
<reference evidence="1 2" key="1">
    <citation type="journal article" date="2018" name="Sci. Rep.">
        <title>Genomic signatures of local adaptation to the degree of environmental predictability in rotifers.</title>
        <authorList>
            <person name="Franch-Gras L."/>
            <person name="Hahn C."/>
            <person name="Garcia-Roger E.M."/>
            <person name="Carmona M.J."/>
            <person name="Serra M."/>
            <person name="Gomez A."/>
        </authorList>
    </citation>
    <scope>NUCLEOTIDE SEQUENCE [LARGE SCALE GENOMIC DNA]</scope>
    <source>
        <strain evidence="1">HYR1</strain>
    </source>
</reference>
<dbReference type="EMBL" id="REGN01001283">
    <property type="protein sequence ID" value="RNA35830.1"/>
    <property type="molecule type" value="Genomic_DNA"/>
</dbReference>
<accession>A0A3M7SJM3</accession>
<proteinExistence type="predicted"/>